<evidence type="ECO:0000313" key="7">
    <source>
        <dbReference type="EMBL" id="CAL4068129.1"/>
    </source>
</evidence>
<gene>
    <name evidence="7" type="ORF">MNOR_LOCUS6997</name>
</gene>
<feature type="transmembrane region" description="Helical" evidence="5">
    <location>
        <begin position="107"/>
        <end position="128"/>
    </location>
</feature>
<protein>
    <recommendedName>
        <fullName evidence="6">Major facilitator superfamily (MFS) profile domain-containing protein</fullName>
    </recommendedName>
</protein>
<dbReference type="InterPro" id="IPR011701">
    <property type="entry name" value="MFS"/>
</dbReference>
<keyword evidence="3 5" id="KW-1133">Transmembrane helix</keyword>
<dbReference type="Pfam" id="PF07690">
    <property type="entry name" value="MFS_1"/>
    <property type="match status" value="1"/>
</dbReference>
<accession>A0AAV2Q1J7</accession>
<dbReference type="EMBL" id="CAXKWB010002996">
    <property type="protein sequence ID" value="CAL4068129.1"/>
    <property type="molecule type" value="Genomic_DNA"/>
</dbReference>
<feature type="transmembrane region" description="Helical" evidence="5">
    <location>
        <begin position="12"/>
        <end position="30"/>
    </location>
</feature>
<dbReference type="GO" id="GO:0016020">
    <property type="term" value="C:membrane"/>
    <property type="evidence" value="ECO:0007669"/>
    <property type="project" value="UniProtKB-SubCell"/>
</dbReference>
<feature type="transmembrane region" description="Helical" evidence="5">
    <location>
        <begin position="193"/>
        <end position="215"/>
    </location>
</feature>
<dbReference type="Proteomes" id="UP001497623">
    <property type="component" value="Unassembled WGS sequence"/>
</dbReference>
<dbReference type="GO" id="GO:0022857">
    <property type="term" value="F:transmembrane transporter activity"/>
    <property type="evidence" value="ECO:0007669"/>
    <property type="project" value="InterPro"/>
</dbReference>
<dbReference type="InterPro" id="IPR036259">
    <property type="entry name" value="MFS_trans_sf"/>
</dbReference>
<evidence type="ECO:0000256" key="2">
    <source>
        <dbReference type="ARBA" id="ARBA00022692"/>
    </source>
</evidence>
<feature type="transmembrane region" description="Helical" evidence="5">
    <location>
        <begin position="159"/>
        <end position="181"/>
    </location>
</feature>
<dbReference type="SUPFAM" id="SSF103473">
    <property type="entry name" value="MFS general substrate transporter"/>
    <property type="match status" value="1"/>
</dbReference>
<comment type="subcellular location">
    <subcellularLocation>
        <location evidence="1">Membrane</location>
        <topology evidence="1">Multi-pass membrane protein</topology>
    </subcellularLocation>
</comment>
<organism evidence="7 8">
    <name type="scientific">Meganyctiphanes norvegica</name>
    <name type="common">Northern krill</name>
    <name type="synonym">Thysanopoda norvegica</name>
    <dbReference type="NCBI Taxonomy" id="48144"/>
    <lineage>
        <taxon>Eukaryota</taxon>
        <taxon>Metazoa</taxon>
        <taxon>Ecdysozoa</taxon>
        <taxon>Arthropoda</taxon>
        <taxon>Crustacea</taxon>
        <taxon>Multicrustacea</taxon>
        <taxon>Malacostraca</taxon>
        <taxon>Eumalacostraca</taxon>
        <taxon>Eucarida</taxon>
        <taxon>Euphausiacea</taxon>
        <taxon>Euphausiidae</taxon>
        <taxon>Meganyctiphanes</taxon>
    </lineage>
</organism>
<feature type="transmembrane region" description="Helical" evidence="5">
    <location>
        <begin position="135"/>
        <end position="153"/>
    </location>
</feature>
<feature type="domain" description="Major facilitator superfamily (MFS) profile" evidence="6">
    <location>
        <begin position="31"/>
        <end position="499"/>
    </location>
</feature>
<feature type="transmembrane region" description="Helical" evidence="5">
    <location>
        <begin position="329"/>
        <end position="353"/>
    </location>
</feature>
<reference evidence="7 8" key="1">
    <citation type="submission" date="2024-05" db="EMBL/GenBank/DDBJ databases">
        <authorList>
            <person name="Wallberg A."/>
        </authorList>
    </citation>
    <scope>NUCLEOTIDE SEQUENCE [LARGE SCALE GENOMIC DNA]</scope>
</reference>
<evidence type="ECO:0000256" key="4">
    <source>
        <dbReference type="ARBA" id="ARBA00023136"/>
    </source>
</evidence>
<evidence type="ECO:0000313" key="8">
    <source>
        <dbReference type="Proteomes" id="UP001497623"/>
    </source>
</evidence>
<name>A0AAV2Q1J7_MEGNR</name>
<feature type="non-terminal residue" evidence="7">
    <location>
        <position position="538"/>
    </location>
</feature>
<sequence>MGSTLDELQSQLGLGIWTFLTICPIMYYWFPFYLILASKFSSAFHVRKTYLRSDIPEKKDGAWDTCNYLANGTEVQPCTEWDFDHSTFKETLTSEFSLVCSRENLRATYQSLLMLGAVAGASFCGFLADRFGRKPCIQIGYILYSIVCIVPFWSHNFQFILVARFLAGVCYPSILMTGYVLAMEMVVPQQRTVWGLVLFLPWCVGTSMWGLLGYLIREWRYLQLASTLPYIILIPALWWMNESPRWLLVNGHTERARVVLGKAARWNKLKLTDQQIEKYIQEAQEELNTSRYLDPKTKVQNGIISYIKTTSQDLIKSVIILFGSPKIRVITLASFLSMFVTSMVFFGLSLNAVNFGMDAFTYMALTGLMELPGYTLTIPIAARLGRKLPIIICFLASGASLLTLPFIPEEITWLKIILAMMGKLAISAAFTILYLYVIELFPTDVRMRGAGLAMLLSRIGSVCSPYVTDVLEYVYQYICEKLFFNTIIQLVLLNMPPDKSLGVLKYEAALKLQAYRQYIHNSKDKNDPAELKNLDLQT</sequence>
<dbReference type="Gene3D" id="1.20.1250.20">
    <property type="entry name" value="MFS general substrate transporter like domains"/>
    <property type="match status" value="1"/>
</dbReference>
<keyword evidence="2 5" id="KW-0812">Transmembrane</keyword>
<keyword evidence="8" id="KW-1185">Reference proteome</keyword>
<dbReference type="AlphaFoldDB" id="A0AAV2Q1J7"/>
<feature type="transmembrane region" description="Helical" evidence="5">
    <location>
        <begin position="388"/>
        <end position="407"/>
    </location>
</feature>
<feature type="transmembrane region" description="Helical" evidence="5">
    <location>
        <begin position="413"/>
        <end position="437"/>
    </location>
</feature>
<evidence type="ECO:0000256" key="3">
    <source>
        <dbReference type="ARBA" id="ARBA00022989"/>
    </source>
</evidence>
<dbReference type="PANTHER" id="PTHR24064">
    <property type="entry name" value="SOLUTE CARRIER FAMILY 22 MEMBER"/>
    <property type="match status" value="1"/>
</dbReference>
<comment type="caution">
    <text evidence="7">The sequence shown here is derived from an EMBL/GenBank/DDBJ whole genome shotgun (WGS) entry which is preliminary data.</text>
</comment>
<dbReference type="InterPro" id="IPR020846">
    <property type="entry name" value="MFS_dom"/>
</dbReference>
<evidence type="ECO:0000256" key="5">
    <source>
        <dbReference type="SAM" id="Phobius"/>
    </source>
</evidence>
<feature type="transmembrane region" description="Helical" evidence="5">
    <location>
        <begin position="359"/>
        <end position="381"/>
    </location>
</feature>
<evidence type="ECO:0000259" key="6">
    <source>
        <dbReference type="PROSITE" id="PS50850"/>
    </source>
</evidence>
<dbReference type="PROSITE" id="PS50850">
    <property type="entry name" value="MFS"/>
    <property type="match status" value="1"/>
</dbReference>
<proteinExistence type="predicted"/>
<keyword evidence="4 5" id="KW-0472">Membrane</keyword>
<evidence type="ECO:0000256" key="1">
    <source>
        <dbReference type="ARBA" id="ARBA00004141"/>
    </source>
</evidence>